<proteinExistence type="inferred from homology"/>
<dbReference type="GO" id="GO:0006654">
    <property type="term" value="P:phosphatidic acid biosynthetic process"/>
    <property type="evidence" value="ECO:0007669"/>
    <property type="project" value="TreeGrafter"/>
</dbReference>
<accession>A0A364KW65</accession>
<dbReference type="InterPro" id="IPR036291">
    <property type="entry name" value="NAD(P)-bd_dom_sf"/>
</dbReference>
<feature type="domain" description="Ketoreductase" evidence="4">
    <location>
        <begin position="8"/>
        <end position="187"/>
    </location>
</feature>
<evidence type="ECO:0000256" key="3">
    <source>
        <dbReference type="RuleBase" id="RU000363"/>
    </source>
</evidence>
<evidence type="ECO:0000256" key="2">
    <source>
        <dbReference type="ARBA" id="ARBA00023002"/>
    </source>
</evidence>
<dbReference type="PRINTS" id="PR00080">
    <property type="entry name" value="SDRFAMILY"/>
</dbReference>
<dbReference type="PRINTS" id="PR00081">
    <property type="entry name" value="GDHRDH"/>
</dbReference>
<name>A0A364KW65_TALAM</name>
<dbReference type="CDD" id="cd05374">
    <property type="entry name" value="17beta-HSD-like_SDR_c"/>
    <property type="match status" value="1"/>
</dbReference>
<dbReference type="PANTHER" id="PTHR44169">
    <property type="entry name" value="NADPH-DEPENDENT 1-ACYLDIHYDROXYACETONE PHOSPHATE REDUCTASE"/>
    <property type="match status" value="1"/>
</dbReference>
<dbReference type="OrthoDB" id="2102561at2759"/>
<keyword evidence="6" id="KW-1185">Reference proteome</keyword>
<organism evidence="5 6">
    <name type="scientific">Talaromyces amestolkiae</name>
    <dbReference type="NCBI Taxonomy" id="1196081"/>
    <lineage>
        <taxon>Eukaryota</taxon>
        <taxon>Fungi</taxon>
        <taxon>Dikarya</taxon>
        <taxon>Ascomycota</taxon>
        <taxon>Pezizomycotina</taxon>
        <taxon>Eurotiomycetes</taxon>
        <taxon>Eurotiomycetidae</taxon>
        <taxon>Eurotiales</taxon>
        <taxon>Trichocomaceae</taxon>
        <taxon>Talaromyces</taxon>
        <taxon>Talaromyces sect. Talaromyces</taxon>
    </lineage>
</organism>
<evidence type="ECO:0000256" key="1">
    <source>
        <dbReference type="ARBA" id="ARBA00006484"/>
    </source>
</evidence>
<evidence type="ECO:0000259" key="4">
    <source>
        <dbReference type="SMART" id="SM00822"/>
    </source>
</evidence>
<protein>
    <recommendedName>
        <fullName evidence="4">Ketoreductase domain-containing protein</fullName>
    </recommendedName>
</protein>
<dbReference type="GO" id="GO:0019433">
    <property type="term" value="P:triglyceride catabolic process"/>
    <property type="evidence" value="ECO:0007669"/>
    <property type="project" value="TreeGrafter"/>
</dbReference>
<dbReference type="RefSeq" id="XP_040732306.1">
    <property type="nucleotide sequence ID" value="XM_040876099.1"/>
</dbReference>
<keyword evidence="2" id="KW-0560">Oxidoreductase</keyword>
<comment type="caution">
    <text evidence="5">The sequence shown here is derived from an EMBL/GenBank/DDBJ whole genome shotgun (WGS) entry which is preliminary data.</text>
</comment>
<comment type="similarity">
    <text evidence="1 3">Belongs to the short-chain dehydrogenases/reductases (SDR) family.</text>
</comment>
<dbReference type="GeneID" id="63793018"/>
<dbReference type="Pfam" id="PF00106">
    <property type="entry name" value="adh_short"/>
    <property type="match status" value="1"/>
</dbReference>
<dbReference type="Proteomes" id="UP000249363">
    <property type="component" value="Unassembled WGS sequence"/>
</dbReference>
<dbReference type="AlphaFoldDB" id="A0A364KW65"/>
<dbReference type="InterPro" id="IPR002347">
    <property type="entry name" value="SDR_fam"/>
</dbReference>
<dbReference type="GO" id="GO:0005811">
    <property type="term" value="C:lipid droplet"/>
    <property type="evidence" value="ECO:0007669"/>
    <property type="project" value="TreeGrafter"/>
</dbReference>
<dbReference type="Gene3D" id="3.40.50.720">
    <property type="entry name" value="NAD(P)-binding Rossmann-like Domain"/>
    <property type="match status" value="1"/>
</dbReference>
<dbReference type="STRING" id="1196081.A0A364KW65"/>
<dbReference type="GO" id="GO:0000140">
    <property type="term" value="F:acylglycerone-phosphate reductase (NADP+) activity"/>
    <property type="evidence" value="ECO:0007669"/>
    <property type="project" value="TreeGrafter"/>
</dbReference>
<dbReference type="SUPFAM" id="SSF51735">
    <property type="entry name" value="NAD(P)-binding Rossmann-fold domains"/>
    <property type="match status" value="1"/>
</dbReference>
<evidence type="ECO:0000313" key="6">
    <source>
        <dbReference type="Proteomes" id="UP000249363"/>
    </source>
</evidence>
<dbReference type="GO" id="GO:0004806">
    <property type="term" value="F:triacylglycerol lipase activity"/>
    <property type="evidence" value="ECO:0007669"/>
    <property type="project" value="TreeGrafter"/>
</dbReference>
<gene>
    <name evidence="5" type="ORF">BHQ10_003802</name>
</gene>
<evidence type="ECO:0000313" key="5">
    <source>
        <dbReference type="EMBL" id="RAO67790.1"/>
    </source>
</evidence>
<reference evidence="5 6" key="1">
    <citation type="journal article" date="2017" name="Biotechnol. Biofuels">
        <title>Differential beta-glucosidase expression as a function of carbon source availability in Talaromyces amestolkiae: a genomic and proteomic approach.</title>
        <authorList>
            <person name="de Eugenio L.I."/>
            <person name="Mendez-Liter J.A."/>
            <person name="Nieto-Dominguez M."/>
            <person name="Alonso L."/>
            <person name="Gil-Munoz J."/>
            <person name="Barriuso J."/>
            <person name="Prieto A."/>
            <person name="Martinez M.J."/>
        </authorList>
    </citation>
    <scope>NUCLEOTIDE SEQUENCE [LARGE SCALE GENOMIC DNA]</scope>
    <source>
        <strain evidence="5 6">CIB</strain>
    </source>
</reference>
<dbReference type="SMART" id="SM00822">
    <property type="entry name" value="PKS_KR"/>
    <property type="match status" value="1"/>
</dbReference>
<dbReference type="EMBL" id="MIKG01000006">
    <property type="protein sequence ID" value="RAO67790.1"/>
    <property type="molecule type" value="Genomic_DNA"/>
</dbReference>
<dbReference type="InterPro" id="IPR057326">
    <property type="entry name" value="KR_dom"/>
</dbReference>
<dbReference type="GO" id="GO:0005783">
    <property type="term" value="C:endoplasmic reticulum"/>
    <property type="evidence" value="ECO:0007669"/>
    <property type="project" value="TreeGrafter"/>
</dbReference>
<sequence>MSAVERRKTVLITGCTPGGIGYALARAFHARGHVVIATARRLEVLEDLRRDGMIALPVDVTKSEEVELCRDKVAEITGGKLDVLINNAGQTHTIPAIDADMDEVRSTFETNVFGVMVMIKVFSKLLIAARGRIVNISSLASIVPYVYGSIFCATKGAINSYSRTLRQELRPFGVKVTVVMAGFVKTKTNKTYRELPNGSVYSVVADQFRRRLRYSENTSQMTPETFADILVGRLLKDESSIWGNLTRSLNWVWIGGSAALVKFVTNWVGEWLLDAVTYRKFELDKLEAIVNKSR</sequence>
<dbReference type="PANTHER" id="PTHR44169:SF6">
    <property type="entry name" value="NADPH-DEPENDENT 1-ACYLDIHYDROXYACETONE PHOSPHATE REDUCTASE"/>
    <property type="match status" value="1"/>
</dbReference>